<dbReference type="Pfam" id="PF07542">
    <property type="entry name" value="ATP12"/>
    <property type="match status" value="1"/>
</dbReference>
<dbReference type="InterPro" id="IPR011419">
    <property type="entry name" value="ATP12_ATP_synth-F1-assembly"/>
</dbReference>
<dbReference type="InterPro" id="IPR023335">
    <property type="entry name" value="ATP12_ortho_dom_sf"/>
</dbReference>
<reference evidence="4 5" key="1">
    <citation type="submission" date="2020-08" db="EMBL/GenBank/DDBJ databases">
        <title>Exploring microbial biodiversity for novel pathways involved in the catabolism of aromatic compounds derived from lignin.</title>
        <authorList>
            <person name="Elkins J."/>
        </authorList>
    </citation>
    <scope>NUCLEOTIDE SEQUENCE [LARGE SCALE GENOMIC DNA]</scope>
    <source>
        <strain evidence="4 5">B1D3A</strain>
    </source>
</reference>
<organism evidence="4 5">
    <name type="scientific">Sphingobium lignivorans</name>
    <dbReference type="NCBI Taxonomy" id="2735886"/>
    <lineage>
        <taxon>Bacteria</taxon>
        <taxon>Pseudomonadati</taxon>
        <taxon>Pseudomonadota</taxon>
        <taxon>Alphaproteobacteria</taxon>
        <taxon>Sphingomonadales</taxon>
        <taxon>Sphingomonadaceae</taxon>
        <taxon>Sphingobium</taxon>
    </lineage>
</organism>
<dbReference type="SUPFAM" id="SSF160909">
    <property type="entry name" value="ATP12-like"/>
    <property type="match status" value="1"/>
</dbReference>
<keyword evidence="2" id="KW-0809">Transit peptide</keyword>
<evidence type="ECO:0000313" key="4">
    <source>
        <dbReference type="EMBL" id="MBB5987485.1"/>
    </source>
</evidence>
<keyword evidence="5" id="KW-1185">Reference proteome</keyword>
<gene>
    <name evidence="4" type="ORF">HNP60_003459</name>
</gene>
<sequence length="232" mass="25015">MKRFWKEAQAVADGEGWAIRLDGRPVRTPMRAPLVVPHAAMAQAIAAEWDVQGEEIDPRTMPMTGFANATIDRVLTGPGAFRGQVAAYAESDLLCYRADEPEALVARQNDLWEPLLDWARGRFGIEFAVTAGIVPVDQPARTLAALRGAVEALDPWLLAGAATMTQLGGTLVGTLALLHGATEAEALFDAASLDEHWQAEQWGEDAEAAARLAERRTAFLDAARWCALAGAR</sequence>
<comment type="caution">
    <text evidence="4">The sequence shown here is derived from an EMBL/GenBank/DDBJ whole genome shotgun (WGS) entry which is preliminary data.</text>
</comment>
<protein>
    <submittedName>
        <fullName evidence="4">Chaperone required for assembly of F1-ATPase</fullName>
    </submittedName>
</protein>
<evidence type="ECO:0000256" key="3">
    <source>
        <dbReference type="ARBA" id="ARBA00023186"/>
    </source>
</evidence>
<comment type="similarity">
    <text evidence="1">Belongs to the ATP12 family.</text>
</comment>
<dbReference type="EMBL" id="JACHKA010000001">
    <property type="protein sequence ID" value="MBB5987485.1"/>
    <property type="molecule type" value="Genomic_DNA"/>
</dbReference>
<name>A0ABR6NJP4_9SPHN</name>
<evidence type="ECO:0000313" key="5">
    <source>
        <dbReference type="Proteomes" id="UP001138540"/>
    </source>
</evidence>
<proteinExistence type="inferred from homology"/>
<dbReference type="Proteomes" id="UP001138540">
    <property type="component" value="Unassembled WGS sequence"/>
</dbReference>
<accession>A0ABR6NJP4</accession>
<evidence type="ECO:0000256" key="1">
    <source>
        <dbReference type="ARBA" id="ARBA00008231"/>
    </source>
</evidence>
<dbReference type="Gene3D" id="1.10.3580.10">
    <property type="entry name" value="ATP12 ATPase"/>
    <property type="match status" value="1"/>
</dbReference>
<keyword evidence="3" id="KW-0143">Chaperone</keyword>
<dbReference type="Gene3D" id="3.30.2180.10">
    <property type="entry name" value="ATP12-like"/>
    <property type="match status" value="1"/>
</dbReference>
<dbReference type="PANTHER" id="PTHR21013:SF10">
    <property type="entry name" value="ATP SYNTHASE MITOCHONDRIAL F1 COMPLEX ASSEMBLY FACTOR 2"/>
    <property type="match status" value="1"/>
</dbReference>
<dbReference type="PANTHER" id="PTHR21013">
    <property type="entry name" value="ATP SYNTHASE MITOCHONDRIAL F1 COMPLEX ASSEMBLY FACTOR 2/ATP12 PROTEIN, MITOCHONDRIAL PRECURSOR"/>
    <property type="match status" value="1"/>
</dbReference>
<dbReference type="RefSeq" id="WP_184156030.1">
    <property type="nucleotide sequence ID" value="NZ_JACHKA010000001.1"/>
</dbReference>
<evidence type="ECO:0000256" key="2">
    <source>
        <dbReference type="ARBA" id="ARBA00022946"/>
    </source>
</evidence>
<dbReference type="InterPro" id="IPR042272">
    <property type="entry name" value="ATP12_ATP_synth-F1-assembly_N"/>
</dbReference>